<name>A0A160TFZ9_9ZZZZ</name>
<protein>
    <submittedName>
        <fullName evidence="1">Uncharacterized protein</fullName>
    </submittedName>
</protein>
<dbReference type="AlphaFoldDB" id="A0A160TFZ9"/>
<gene>
    <name evidence="1" type="ORF">MGWOODY_Tha1632</name>
</gene>
<proteinExistence type="predicted"/>
<sequence>MRILSFIIAIFIGTTANAEILTVNYQGEAYSLDDKVLLYREVHTLIIDNDMPISREVDYIDPDGKVIAHKTSTYKGTPTTPDFELTDFRDGYQESAEADNKKRILSVKENTDSPVSIKSLDKPEYTTVVDAGFDEFVREHWQGLLTGKTATFSFAAPARLEYIDFRLIPIRQDDTTLTVEMRLKSRWISWLLDPIQLTYDLTSQRLLRYKGLTNLRDDQGNGINAEIVYRYP</sequence>
<reference evidence="1" key="1">
    <citation type="submission" date="2015-10" db="EMBL/GenBank/DDBJ databases">
        <authorList>
            <person name="Gilbert D.G."/>
        </authorList>
    </citation>
    <scope>NUCLEOTIDE SEQUENCE</scope>
</reference>
<organism evidence="1">
    <name type="scientific">hydrothermal vent metagenome</name>
    <dbReference type="NCBI Taxonomy" id="652676"/>
    <lineage>
        <taxon>unclassified sequences</taxon>
        <taxon>metagenomes</taxon>
        <taxon>ecological metagenomes</taxon>
    </lineage>
</organism>
<accession>A0A160TFZ9</accession>
<dbReference type="EMBL" id="CZQC01000063">
    <property type="protein sequence ID" value="CUS42214.1"/>
    <property type="molecule type" value="Genomic_DNA"/>
</dbReference>
<evidence type="ECO:0000313" key="1">
    <source>
        <dbReference type="EMBL" id="CUS42214.1"/>
    </source>
</evidence>